<organism evidence="1 2">
    <name type="scientific">Immundisolibacter cernigliae</name>
    <dbReference type="NCBI Taxonomy" id="1810504"/>
    <lineage>
        <taxon>Bacteria</taxon>
        <taxon>Pseudomonadati</taxon>
        <taxon>Pseudomonadota</taxon>
        <taxon>Gammaproteobacteria</taxon>
        <taxon>Immundisolibacterales</taxon>
        <taxon>Immundisolibacteraceae</taxon>
        <taxon>Immundisolibacter</taxon>
    </lineage>
</organism>
<dbReference type="KEGG" id="gbi:PG2T_00845"/>
<dbReference type="AlphaFoldDB" id="A0A1B1YX30"/>
<dbReference type="InParanoid" id="A0A1B1YX30"/>
<dbReference type="EMBL" id="CP014671">
    <property type="protein sequence ID" value="ANX05424.1"/>
    <property type="molecule type" value="Genomic_DNA"/>
</dbReference>
<dbReference type="STRING" id="1810504.PG2T_00845"/>
<protein>
    <submittedName>
        <fullName evidence="1">Uncharacterized protein</fullName>
    </submittedName>
</protein>
<evidence type="ECO:0000313" key="1">
    <source>
        <dbReference type="EMBL" id="ANX05424.1"/>
    </source>
</evidence>
<dbReference type="Proteomes" id="UP000092952">
    <property type="component" value="Chromosome"/>
</dbReference>
<accession>A0A1B1YX30</accession>
<sequence length="109" mass="12315">MSETGFALPEAYRDLAWLADWALPTERGRHSKRIGTPLPEIQRVYDALLPRIEPMIAHLDQFPINDLPPAEANLMLLALVFVEVSPSVELLHSPTVPDGFEPSRFEVHF</sequence>
<reference evidence="2" key="1">
    <citation type="submission" date="2016-03" db="EMBL/GenBank/DDBJ databases">
        <title>Complete genome sequence of Solimmundus cernigliae, representing a novel lineage of polycyclic aromatic hydrocarbon degraders within the Gammaproteobacteria.</title>
        <authorList>
            <person name="Singleton D.R."/>
            <person name="Dickey A.N."/>
            <person name="Scholl E.H."/>
            <person name="Wright F.A."/>
            <person name="Aitken M.D."/>
        </authorList>
    </citation>
    <scope>NUCLEOTIDE SEQUENCE [LARGE SCALE GENOMIC DNA]</scope>
    <source>
        <strain evidence="2">TR3.2</strain>
    </source>
</reference>
<name>A0A1B1YX30_9GAMM</name>
<gene>
    <name evidence="1" type="ORF">PG2T_00845</name>
</gene>
<evidence type="ECO:0000313" key="2">
    <source>
        <dbReference type="Proteomes" id="UP000092952"/>
    </source>
</evidence>
<dbReference type="RefSeq" id="WP_068807495.1">
    <property type="nucleotide sequence ID" value="NZ_CP014671.1"/>
</dbReference>
<keyword evidence="2" id="KW-1185">Reference proteome</keyword>
<proteinExistence type="predicted"/>